<comment type="caution">
    <text evidence="1">The sequence shown here is derived from an EMBL/GenBank/DDBJ whole genome shotgun (WGS) entry which is preliminary data.</text>
</comment>
<evidence type="ECO:0000313" key="2">
    <source>
        <dbReference type="Proteomes" id="UP001556367"/>
    </source>
</evidence>
<proteinExistence type="predicted"/>
<name>A0ABR3J0Y8_9AGAR</name>
<reference evidence="2" key="1">
    <citation type="submission" date="2024-06" db="EMBL/GenBank/DDBJ databases">
        <title>Multi-omics analyses provide insights into the biosynthesis of the anticancer antibiotic pleurotin in Hohenbuehelia grisea.</title>
        <authorList>
            <person name="Weaver J.A."/>
            <person name="Alberti F."/>
        </authorList>
    </citation>
    <scope>NUCLEOTIDE SEQUENCE [LARGE SCALE GENOMIC DNA]</scope>
    <source>
        <strain evidence="2">T-177</strain>
    </source>
</reference>
<dbReference type="Proteomes" id="UP001556367">
    <property type="component" value="Unassembled WGS sequence"/>
</dbReference>
<accession>A0ABR3J0Y8</accession>
<gene>
    <name evidence="1" type="ORF">HGRIS_009332</name>
</gene>
<organism evidence="1 2">
    <name type="scientific">Hohenbuehelia grisea</name>
    <dbReference type="NCBI Taxonomy" id="104357"/>
    <lineage>
        <taxon>Eukaryota</taxon>
        <taxon>Fungi</taxon>
        <taxon>Dikarya</taxon>
        <taxon>Basidiomycota</taxon>
        <taxon>Agaricomycotina</taxon>
        <taxon>Agaricomycetes</taxon>
        <taxon>Agaricomycetidae</taxon>
        <taxon>Agaricales</taxon>
        <taxon>Pleurotineae</taxon>
        <taxon>Pleurotaceae</taxon>
        <taxon>Hohenbuehelia</taxon>
    </lineage>
</organism>
<dbReference type="EMBL" id="JASNQZ010000012">
    <property type="protein sequence ID" value="KAL0949254.1"/>
    <property type="molecule type" value="Genomic_DNA"/>
</dbReference>
<evidence type="ECO:0000313" key="1">
    <source>
        <dbReference type="EMBL" id="KAL0949254.1"/>
    </source>
</evidence>
<keyword evidence="2" id="KW-1185">Reference proteome</keyword>
<protein>
    <submittedName>
        <fullName evidence="1">Uncharacterized protein</fullName>
    </submittedName>
</protein>
<sequence>MLQRVAHRSQTSCTSDEAWTKYIVLNRNGSANQLEQSSRTFNPLVIFNEMKLQNNLMHLETRVRLVLELADVRILAFGTLNRPRASRNINPNAHAFLHPPGIDNTRPANLGPPPSVDDHGVYPMQNSSHQACTNFGAPSAPYERLTHPLPAPSHTHYPFFTPGGGDKRWLGTGEFEESGLNWVGPLMIVAQVLGPHTHDLSGDWPPFQDLDLAVGPGRTQYASMVWRDLWAIAPWMDERITKRIEGPGLGL</sequence>